<accession>A0A0B0MG42</accession>
<protein>
    <submittedName>
        <fullName evidence="1">Uncharacterized protein</fullName>
    </submittedName>
</protein>
<reference evidence="2" key="1">
    <citation type="submission" date="2014-09" db="EMBL/GenBank/DDBJ databases">
        <authorList>
            <person name="Mudge J."/>
            <person name="Ramaraj T."/>
            <person name="Lindquist I.E."/>
            <person name="Bharti A.K."/>
            <person name="Sundararajan A."/>
            <person name="Cameron C.T."/>
            <person name="Woodward J.E."/>
            <person name="May G.D."/>
            <person name="Brubaker C."/>
            <person name="Broadhvest J."/>
            <person name="Wilkins T.A."/>
        </authorList>
    </citation>
    <scope>NUCLEOTIDE SEQUENCE</scope>
    <source>
        <strain evidence="2">cv. AKA8401</strain>
    </source>
</reference>
<organism evidence="1 2">
    <name type="scientific">Gossypium arboreum</name>
    <name type="common">Tree cotton</name>
    <name type="synonym">Gossypium nanking</name>
    <dbReference type="NCBI Taxonomy" id="29729"/>
    <lineage>
        <taxon>Eukaryota</taxon>
        <taxon>Viridiplantae</taxon>
        <taxon>Streptophyta</taxon>
        <taxon>Embryophyta</taxon>
        <taxon>Tracheophyta</taxon>
        <taxon>Spermatophyta</taxon>
        <taxon>Magnoliopsida</taxon>
        <taxon>eudicotyledons</taxon>
        <taxon>Gunneridae</taxon>
        <taxon>Pentapetalae</taxon>
        <taxon>rosids</taxon>
        <taxon>malvids</taxon>
        <taxon>Malvales</taxon>
        <taxon>Malvaceae</taxon>
        <taxon>Malvoideae</taxon>
        <taxon>Gossypium</taxon>
    </lineage>
</organism>
<dbReference type="AlphaFoldDB" id="A0A0B0MG42"/>
<proteinExistence type="predicted"/>
<dbReference type="EMBL" id="JRRC01172827">
    <property type="protein sequence ID" value="KHG01138.1"/>
    <property type="molecule type" value="Genomic_DNA"/>
</dbReference>
<evidence type="ECO:0000313" key="2">
    <source>
        <dbReference type="Proteomes" id="UP000032142"/>
    </source>
</evidence>
<keyword evidence="2" id="KW-1185">Reference proteome</keyword>
<gene>
    <name evidence="1" type="ORF">F383_39158</name>
</gene>
<comment type="caution">
    <text evidence="1">The sequence shown here is derived from an EMBL/GenBank/DDBJ whole genome shotgun (WGS) entry which is preliminary data.</text>
</comment>
<evidence type="ECO:0000313" key="1">
    <source>
        <dbReference type="EMBL" id="KHG01138.1"/>
    </source>
</evidence>
<dbReference type="Proteomes" id="UP000032142">
    <property type="component" value="Unassembled WGS sequence"/>
</dbReference>
<name>A0A0B0MG42_GOSAR</name>
<sequence length="27" mass="3112">MTRSNAFGTKPGYSDSHNCLRVLTRIW</sequence>